<evidence type="ECO:0000256" key="4">
    <source>
        <dbReference type="ARBA" id="ARBA00023054"/>
    </source>
</evidence>
<keyword evidence="2" id="KW-0547">Nucleotide-binding</keyword>
<comment type="caution">
    <text evidence="7">The sequence shown here is derived from an EMBL/GenBank/DDBJ whole genome shotgun (WGS) entry which is preliminary data.</text>
</comment>
<keyword evidence="1" id="KW-0493">Microtubule</keyword>
<keyword evidence="5" id="KW-0505">Motor protein</keyword>
<name>A0AAV5FLQ2_ELECO</name>
<keyword evidence="4" id="KW-0175">Coiled coil</keyword>
<dbReference type="PANTHER" id="PTHR37739:SF14">
    <property type="entry name" value="KINESIN-LIKE PROTEIN KIN-12E"/>
    <property type="match status" value="1"/>
</dbReference>
<evidence type="ECO:0000313" key="7">
    <source>
        <dbReference type="EMBL" id="GJN35340.1"/>
    </source>
</evidence>
<evidence type="ECO:0000256" key="2">
    <source>
        <dbReference type="ARBA" id="ARBA00022741"/>
    </source>
</evidence>
<keyword evidence="8" id="KW-1185">Reference proteome</keyword>
<dbReference type="InterPro" id="IPR044986">
    <property type="entry name" value="KIF15/KIN-12"/>
</dbReference>
<dbReference type="GO" id="GO:0005874">
    <property type="term" value="C:microtubule"/>
    <property type="evidence" value="ECO:0007669"/>
    <property type="project" value="UniProtKB-KW"/>
</dbReference>
<dbReference type="Proteomes" id="UP001054889">
    <property type="component" value="Unassembled WGS sequence"/>
</dbReference>
<gene>
    <name evidence="7" type="primary">gb24097</name>
    <name evidence="7" type="ORF">PR202_gb24097</name>
</gene>
<dbReference type="EMBL" id="BQKI01000088">
    <property type="protein sequence ID" value="GJN35340.1"/>
    <property type="molecule type" value="Genomic_DNA"/>
</dbReference>
<sequence length="200" mass="21108">MGHTPVKAGAPEAKSDESAPPSASNATEAPAVTDVAASQSRPPLHLVQTPASGLKRKPQLPAQMPSSKLPYQIPKKPHVGSPLGFVAPPTQLGATPTPRPQIKGALPTPSAQFKGRAQTKRALPLPAPSASIKGVGTSRPRTSTSRVSTARLRLEFPTAEPTIEHSAEVPHFELREDPSFWKDNNVQVNHLSTAVVPAFL</sequence>
<dbReference type="AlphaFoldDB" id="A0AAV5FLQ2"/>
<proteinExistence type="predicted"/>
<evidence type="ECO:0000256" key="3">
    <source>
        <dbReference type="ARBA" id="ARBA00022840"/>
    </source>
</evidence>
<reference evidence="7" key="1">
    <citation type="journal article" date="2018" name="DNA Res.">
        <title>Multiple hybrid de novo genome assembly of finger millet, an orphan allotetraploid crop.</title>
        <authorList>
            <person name="Hatakeyama M."/>
            <person name="Aluri S."/>
            <person name="Balachadran M.T."/>
            <person name="Sivarajan S.R."/>
            <person name="Patrignani A."/>
            <person name="Gruter S."/>
            <person name="Poveda L."/>
            <person name="Shimizu-Inatsugi R."/>
            <person name="Baeten J."/>
            <person name="Francoijs K.J."/>
            <person name="Nataraja K.N."/>
            <person name="Reddy Y.A.N."/>
            <person name="Phadnis S."/>
            <person name="Ravikumar R.L."/>
            <person name="Schlapbach R."/>
            <person name="Sreeman S.M."/>
            <person name="Shimizu K.K."/>
        </authorList>
    </citation>
    <scope>NUCLEOTIDE SEQUENCE</scope>
</reference>
<dbReference type="GO" id="GO:0005524">
    <property type="term" value="F:ATP binding"/>
    <property type="evidence" value="ECO:0007669"/>
    <property type="project" value="UniProtKB-KW"/>
</dbReference>
<dbReference type="PANTHER" id="PTHR37739">
    <property type="entry name" value="KINESIN-LIKE PROTEIN KIN-12D"/>
    <property type="match status" value="1"/>
</dbReference>
<protein>
    <submittedName>
        <fullName evidence="7">Uncharacterized protein</fullName>
    </submittedName>
</protein>
<evidence type="ECO:0000313" key="8">
    <source>
        <dbReference type="Proteomes" id="UP001054889"/>
    </source>
</evidence>
<evidence type="ECO:0000256" key="5">
    <source>
        <dbReference type="ARBA" id="ARBA00023175"/>
    </source>
</evidence>
<reference evidence="7" key="2">
    <citation type="submission" date="2021-12" db="EMBL/GenBank/DDBJ databases">
        <title>Resequencing data analysis of finger millet.</title>
        <authorList>
            <person name="Hatakeyama M."/>
            <person name="Aluri S."/>
            <person name="Balachadran M.T."/>
            <person name="Sivarajan S.R."/>
            <person name="Poveda L."/>
            <person name="Shimizu-Inatsugi R."/>
            <person name="Schlapbach R."/>
            <person name="Sreeman S.M."/>
            <person name="Shimizu K.K."/>
        </authorList>
    </citation>
    <scope>NUCLEOTIDE SEQUENCE</scope>
</reference>
<accession>A0AAV5FLQ2</accession>
<evidence type="ECO:0000256" key="6">
    <source>
        <dbReference type="SAM" id="MobiDB-lite"/>
    </source>
</evidence>
<evidence type="ECO:0000256" key="1">
    <source>
        <dbReference type="ARBA" id="ARBA00022701"/>
    </source>
</evidence>
<organism evidence="7 8">
    <name type="scientific">Eleusine coracana subsp. coracana</name>
    <dbReference type="NCBI Taxonomy" id="191504"/>
    <lineage>
        <taxon>Eukaryota</taxon>
        <taxon>Viridiplantae</taxon>
        <taxon>Streptophyta</taxon>
        <taxon>Embryophyta</taxon>
        <taxon>Tracheophyta</taxon>
        <taxon>Spermatophyta</taxon>
        <taxon>Magnoliopsida</taxon>
        <taxon>Liliopsida</taxon>
        <taxon>Poales</taxon>
        <taxon>Poaceae</taxon>
        <taxon>PACMAD clade</taxon>
        <taxon>Chloridoideae</taxon>
        <taxon>Cynodonteae</taxon>
        <taxon>Eleusininae</taxon>
        <taxon>Eleusine</taxon>
    </lineage>
</organism>
<feature type="region of interest" description="Disordered" evidence="6">
    <location>
        <begin position="1"/>
        <end position="145"/>
    </location>
</feature>
<keyword evidence="3" id="KW-0067">ATP-binding</keyword>